<comment type="caution">
    <text evidence="2">The sequence shown here is derived from an EMBL/GenBank/DDBJ whole genome shotgun (WGS) entry which is preliminary data.</text>
</comment>
<protein>
    <recommendedName>
        <fullName evidence="1">DUF4283 domain-containing protein</fullName>
    </recommendedName>
</protein>
<dbReference type="InterPro" id="IPR025558">
    <property type="entry name" value="DUF4283"/>
</dbReference>
<dbReference type="AlphaFoldDB" id="A0AAW0ISZ8"/>
<reference evidence="2 3" key="1">
    <citation type="journal article" date="2018" name="Sci. Data">
        <title>The draft genome sequence of cork oak.</title>
        <authorList>
            <person name="Ramos A.M."/>
            <person name="Usie A."/>
            <person name="Barbosa P."/>
            <person name="Barros P.M."/>
            <person name="Capote T."/>
            <person name="Chaves I."/>
            <person name="Simoes F."/>
            <person name="Abreu I."/>
            <person name="Carrasquinho I."/>
            <person name="Faro C."/>
            <person name="Guimaraes J.B."/>
            <person name="Mendonca D."/>
            <person name="Nobrega F."/>
            <person name="Rodrigues L."/>
            <person name="Saibo N.J.M."/>
            <person name="Varela M.C."/>
            <person name="Egas C."/>
            <person name="Matos J."/>
            <person name="Miguel C.M."/>
            <person name="Oliveira M.M."/>
            <person name="Ricardo C.P."/>
            <person name="Goncalves S."/>
        </authorList>
    </citation>
    <scope>NUCLEOTIDE SEQUENCE [LARGE SCALE GENOMIC DNA]</scope>
    <source>
        <strain evidence="3">cv. HL8</strain>
    </source>
</reference>
<name>A0AAW0ISZ8_QUESU</name>
<evidence type="ECO:0000313" key="2">
    <source>
        <dbReference type="EMBL" id="KAK7817684.1"/>
    </source>
</evidence>
<evidence type="ECO:0000313" key="3">
    <source>
        <dbReference type="Proteomes" id="UP000237347"/>
    </source>
</evidence>
<dbReference type="Pfam" id="PF14111">
    <property type="entry name" value="DUF4283"/>
    <property type="match status" value="1"/>
</dbReference>
<dbReference type="PANTHER" id="PTHR31286:SF167">
    <property type="entry name" value="OS09G0268800 PROTEIN"/>
    <property type="match status" value="1"/>
</dbReference>
<accession>A0AAW0ISZ8</accession>
<feature type="domain" description="DUF4283" evidence="1">
    <location>
        <begin position="93"/>
        <end position="168"/>
    </location>
</feature>
<gene>
    <name evidence="2" type="ORF">CFP56_042577</name>
</gene>
<sequence length="251" mass="27805">MVDAEKCPLANTLSNPRVGEVKSIHINPTVEPIIYPSSGGHADPMAKSTSGKDLDVSIVDSLVSETANLQSPSKSIKLKANDKAVSIMYNLGLVGKILADKVINKNAVKAILLKAWSTAKGVQIVDLSDNIYLFKFAAEGDRKRVIELGPWNIEGFPLILKPWDQKLQVRDIDFSFIQLWVQVHNLPIEYMSKENAENIGALLGKVLEVDFTSDGLVCLSRFLRVKVEFEVSKSLKSGFFLDRDPLPDIWI</sequence>
<keyword evidence="3" id="KW-1185">Reference proteome</keyword>
<dbReference type="InterPro" id="IPR040256">
    <property type="entry name" value="At4g02000-like"/>
</dbReference>
<evidence type="ECO:0000259" key="1">
    <source>
        <dbReference type="Pfam" id="PF14111"/>
    </source>
</evidence>
<proteinExistence type="predicted"/>
<dbReference type="PANTHER" id="PTHR31286">
    <property type="entry name" value="GLYCINE-RICH CELL WALL STRUCTURAL PROTEIN 1.8-LIKE"/>
    <property type="match status" value="1"/>
</dbReference>
<dbReference type="EMBL" id="PKMF04000868">
    <property type="protein sequence ID" value="KAK7817684.1"/>
    <property type="molecule type" value="Genomic_DNA"/>
</dbReference>
<dbReference type="Proteomes" id="UP000237347">
    <property type="component" value="Unassembled WGS sequence"/>
</dbReference>
<organism evidence="2 3">
    <name type="scientific">Quercus suber</name>
    <name type="common">Cork oak</name>
    <dbReference type="NCBI Taxonomy" id="58331"/>
    <lineage>
        <taxon>Eukaryota</taxon>
        <taxon>Viridiplantae</taxon>
        <taxon>Streptophyta</taxon>
        <taxon>Embryophyta</taxon>
        <taxon>Tracheophyta</taxon>
        <taxon>Spermatophyta</taxon>
        <taxon>Magnoliopsida</taxon>
        <taxon>eudicotyledons</taxon>
        <taxon>Gunneridae</taxon>
        <taxon>Pentapetalae</taxon>
        <taxon>rosids</taxon>
        <taxon>fabids</taxon>
        <taxon>Fagales</taxon>
        <taxon>Fagaceae</taxon>
        <taxon>Quercus</taxon>
    </lineage>
</organism>